<protein>
    <submittedName>
        <fullName evidence="2">Uncharacterized protein</fullName>
    </submittedName>
</protein>
<feature type="compositionally biased region" description="Basic residues" evidence="1">
    <location>
        <begin position="841"/>
        <end position="852"/>
    </location>
</feature>
<feature type="region of interest" description="Disordered" evidence="1">
    <location>
        <begin position="83"/>
        <end position="166"/>
    </location>
</feature>
<evidence type="ECO:0000313" key="2">
    <source>
        <dbReference type="EMBL" id="KAH0547510.1"/>
    </source>
</evidence>
<accession>A0A9P8IFM5</accession>
<feature type="region of interest" description="Disordered" evidence="1">
    <location>
        <begin position="821"/>
        <end position="852"/>
    </location>
</feature>
<feature type="compositionally biased region" description="Basic and acidic residues" evidence="1">
    <location>
        <begin position="126"/>
        <end position="147"/>
    </location>
</feature>
<evidence type="ECO:0000313" key="3">
    <source>
        <dbReference type="Proteomes" id="UP000698800"/>
    </source>
</evidence>
<gene>
    <name evidence="2" type="ORF">FGG08_000235</name>
</gene>
<feature type="compositionally biased region" description="Basic and acidic residues" evidence="1">
    <location>
        <begin position="821"/>
        <end position="840"/>
    </location>
</feature>
<name>A0A9P8IFM5_9PEZI</name>
<dbReference type="Proteomes" id="UP000698800">
    <property type="component" value="Unassembled WGS sequence"/>
</dbReference>
<feature type="region of interest" description="Disordered" evidence="1">
    <location>
        <begin position="1"/>
        <end position="21"/>
    </location>
</feature>
<feature type="compositionally biased region" description="Polar residues" evidence="1">
    <location>
        <begin position="568"/>
        <end position="577"/>
    </location>
</feature>
<evidence type="ECO:0000256" key="1">
    <source>
        <dbReference type="SAM" id="MobiDB-lite"/>
    </source>
</evidence>
<organism evidence="2 3">
    <name type="scientific">Glutinoglossum americanum</name>
    <dbReference type="NCBI Taxonomy" id="1670608"/>
    <lineage>
        <taxon>Eukaryota</taxon>
        <taxon>Fungi</taxon>
        <taxon>Dikarya</taxon>
        <taxon>Ascomycota</taxon>
        <taxon>Pezizomycotina</taxon>
        <taxon>Geoglossomycetes</taxon>
        <taxon>Geoglossales</taxon>
        <taxon>Geoglossaceae</taxon>
        <taxon>Glutinoglossum</taxon>
    </lineage>
</organism>
<dbReference type="AlphaFoldDB" id="A0A9P8IFM5"/>
<comment type="caution">
    <text evidence="2">The sequence shown here is derived from an EMBL/GenBank/DDBJ whole genome shotgun (WGS) entry which is preliminary data.</text>
</comment>
<keyword evidence="3" id="KW-1185">Reference proteome</keyword>
<feature type="region of interest" description="Disordered" evidence="1">
    <location>
        <begin position="546"/>
        <end position="577"/>
    </location>
</feature>
<sequence length="852" mass="94369">MTSSSSRLQASQLTSMQSFGTENDTDSLITFHYPILSLEVDSESLPSLSSSIMSGRSDILSDDNASSLGDSAYEILTDSTILTSDDEDRDDNTDSVASLDDHGVDDVTSLTGTEASEETASTSSRSDSHLETHGIPEFCGLDRDAPTREASSSGVTLRGGERPSTPPIEFEEPAFLGEQVSVTHTVCNFSEQQTFEILKYVRTADPPTRVAATVRQTMAKRGLAIDEPFRVLYVGSPTAKGEIISKIGASLAVPMAETSHRRSSRFNVVPISSFGSSGSPEVELIDSFGLELVVDECTHARTTKTHGKPDTLTLHLNNSFWYRSRCDDSGFHLESPTYWKLPHLAVFYCSDDDNITARQTRLYTRSFMARHAVPAIVISQNPLYGRPVESYTLDTRSVHMCLESRSATLPGNRVLKRLPIDLSTFLNIDARQMNRNLACLTGLHAGRDALQPSDNQQTSSPQNLITKYIKMSPYSHWLSQSLEFLRERKSGRFWLASLVIGLFALVLATAALSPNPDGSAPASWWSRSRGPESYIQLVSTPASSVTGATTATAPSTMLFPQPRDANVAPSSETGQPMSNSVANPNLNFIDILFNPPLTALNDSDKFKLHIIGDSHMILRPPRRFTLLKKPPKIFVRVTRNDRVVDVRLSKLFEGAYTLKLEREDAYGTMNVSVWTKSKPTMEQTFELDFGTPWLKVWGLRKAVRAFSEELQKDVRYAQDGLQTAIGQAAVDARKAMGKASQEARKRVAETQELVVSKAKQLSESVSRQGRIASELAVHAKELSDTIPRQAKRLYRATRSLTSLGELESLRKAQLQARSLWTKDSDKRDARRTARRADRREKRACRKGCRGRR</sequence>
<feature type="compositionally biased region" description="Low complexity" evidence="1">
    <location>
        <begin position="546"/>
        <end position="556"/>
    </location>
</feature>
<reference evidence="2" key="1">
    <citation type="submission" date="2021-03" db="EMBL/GenBank/DDBJ databases">
        <title>Comparative genomics and phylogenomic investigation of the class Geoglossomycetes provide insights into ecological specialization and systematics.</title>
        <authorList>
            <person name="Melie T."/>
            <person name="Pirro S."/>
            <person name="Miller A.N."/>
            <person name="Quandt A."/>
        </authorList>
    </citation>
    <scope>NUCLEOTIDE SEQUENCE</scope>
    <source>
        <strain evidence="2">GBOQ0MN5Z8</strain>
    </source>
</reference>
<feature type="compositionally biased region" description="Acidic residues" evidence="1">
    <location>
        <begin position="84"/>
        <end position="93"/>
    </location>
</feature>
<feature type="compositionally biased region" description="Low complexity" evidence="1">
    <location>
        <begin position="108"/>
        <end position="125"/>
    </location>
</feature>
<proteinExistence type="predicted"/>
<dbReference type="EMBL" id="JAGHQL010000003">
    <property type="protein sequence ID" value="KAH0547510.1"/>
    <property type="molecule type" value="Genomic_DNA"/>
</dbReference>
<dbReference type="OrthoDB" id="439943at2759"/>